<dbReference type="GO" id="GO:0003677">
    <property type="term" value="F:DNA binding"/>
    <property type="evidence" value="ECO:0007669"/>
    <property type="project" value="InterPro"/>
</dbReference>
<reference evidence="2 3" key="1">
    <citation type="submission" date="2019-09" db="EMBL/GenBank/DDBJ databases">
        <title>Nitrincola iocasae sp. nov., a bacterium isolated from the sediment collected at a cold seep field in South China Sea.</title>
        <authorList>
            <person name="Zhang H."/>
            <person name="Wang H."/>
            <person name="Li C."/>
        </authorList>
    </citation>
    <scope>NUCLEOTIDE SEQUENCE [LARGE SCALE GENOMIC DNA]</scope>
    <source>
        <strain evidence="2 3">KXZD1103</strain>
    </source>
</reference>
<name>A0A5J6LD53_9GAMM</name>
<dbReference type="Gene3D" id="1.10.10.10">
    <property type="entry name" value="Winged helix-like DNA-binding domain superfamily/Winged helix DNA-binding domain"/>
    <property type="match status" value="1"/>
</dbReference>
<dbReference type="InterPro" id="IPR036388">
    <property type="entry name" value="WH-like_DNA-bd_sf"/>
</dbReference>
<dbReference type="GO" id="GO:0003700">
    <property type="term" value="F:DNA-binding transcription factor activity"/>
    <property type="evidence" value="ECO:0007669"/>
    <property type="project" value="InterPro"/>
</dbReference>
<gene>
    <name evidence="2" type="ORF">F5I99_07725</name>
</gene>
<feature type="domain" description="SIS" evidence="1">
    <location>
        <begin position="141"/>
        <end position="310"/>
    </location>
</feature>
<dbReference type="SUPFAM" id="SSF53697">
    <property type="entry name" value="SIS domain"/>
    <property type="match status" value="1"/>
</dbReference>
<dbReference type="GO" id="GO:0097367">
    <property type="term" value="F:carbohydrate derivative binding"/>
    <property type="evidence" value="ECO:0007669"/>
    <property type="project" value="InterPro"/>
</dbReference>
<dbReference type="Proteomes" id="UP000325606">
    <property type="component" value="Chromosome"/>
</dbReference>
<organism evidence="2 3">
    <name type="scientific">Nitrincola iocasae</name>
    <dbReference type="NCBI Taxonomy" id="2614693"/>
    <lineage>
        <taxon>Bacteria</taxon>
        <taxon>Pseudomonadati</taxon>
        <taxon>Pseudomonadota</taxon>
        <taxon>Gammaproteobacteria</taxon>
        <taxon>Oceanospirillales</taxon>
        <taxon>Oceanospirillaceae</taxon>
        <taxon>Nitrincola</taxon>
    </lineage>
</organism>
<evidence type="ECO:0000313" key="3">
    <source>
        <dbReference type="Proteomes" id="UP000325606"/>
    </source>
</evidence>
<proteinExistence type="predicted"/>
<dbReference type="GO" id="GO:1901135">
    <property type="term" value="P:carbohydrate derivative metabolic process"/>
    <property type="evidence" value="ECO:0007669"/>
    <property type="project" value="InterPro"/>
</dbReference>
<dbReference type="PANTHER" id="PTHR30514:SF18">
    <property type="entry name" value="RPIR-FAMILY TRANSCRIPTIONAL REGULATOR"/>
    <property type="match status" value="1"/>
</dbReference>
<dbReference type="PROSITE" id="PS51464">
    <property type="entry name" value="SIS"/>
    <property type="match status" value="1"/>
</dbReference>
<dbReference type="Pfam" id="PF01380">
    <property type="entry name" value="SIS"/>
    <property type="match status" value="1"/>
</dbReference>
<protein>
    <submittedName>
        <fullName evidence="2">MurR/RpiR family transcriptional regulator</fullName>
    </submittedName>
</protein>
<evidence type="ECO:0000313" key="2">
    <source>
        <dbReference type="EMBL" id="QEW06403.1"/>
    </source>
</evidence>
<evidence type="ECO:0000259" key="1">
    <source>
        <dbReference type="PROSITE" id="PS51464"/>
    </source>
</evidence>
<dbReference type="PANTHER" id="PTHR30514">
    <property type="entry name" value="GLUCOKINASE"/>
    <property type="match status" value="1"/>
</dbReference>
<sequence length="310" mass="33536">MIAKVPQPSVHKHNTTPPQSIEALRQLSVDIGKGSSSIHLGRKAKQVLARMLELRGDKALLSISSLSQRLEVNPSTVSRLARALGYRSFGELQNVLLSESFVPAGSFYTQHAQAALSADVSELSQQTTRLCREQQANIERMIESFDQPVFEAAVSRLATAGRIRVHGARQFYAFSGFLAYGLGMLRADVSLLEPSLQGVAEGLASMEKDDLLIVASCEPYTKSVVRVAQAAHEAGINVLAVTDRPSSPLVASSSLALFVPHETCFISNSMVGFFSLAECLINSCASQLGDLAHQALQQRDAFIRALKIEL</sequence>
<dbReference type="CDD" id="cd05013">
    <property type="entry name" value="SIS_RpiR"/>
    <property type="match status" value="1"/>
</dbReference>
<dbReference type="InterPro" id="IPR046348">
    <property type="entry name" value="SIS_dom_sf"/>
</dbReference>
<dbReference type="KEGG" id="nik:F5I99_07725"/>
<dbReference type="AlphaFoldDB" id="A0A5J6LD53"/>
<dbReference type="InterPro" id="IPR001347">
    <property type="entry name" value="SIS_dom"/>
</dbReference>
<dbReference type="SUPFAM" id="SSF46689">
    <property type="entry name" value="Homeodomain-like"/>
    <property type="match status" value="1"/>
</dbReference>
<dbReference type="EMBL" id="CP044222">
    <property type="protein sequence ID" value="QEW06403.1"/>
    <property type="molecule type" value="Genomic_DNA"/>
</dbReference>
<dbReference type="Gene3D" id="3.40.50.10490">
    <property type="entry name" value="Glucose-6-phosphate isomerase like protein, domain 1"/>
    <property type="match status" value="1"/>
</dbReference>
<dbReference type="InterPro" id="IPR009057">
    <property type="entry name" value="Homeodomain-like_sf"/>
</dbReference>
<dbReference type="InterPro" id="IPR035472">
    <property type="entry name" value="RpiR-like_SIS"/>
</dbReference>
<dbReference type="InterPro" id="IPR047640">
    <property type="entry name" value="RpiR-like"/>
</dbReference>
<keyword evidence="3" id="KW-1185">Reference proteome</keyword>
<accession>A0A5J6LD53</accession>